<dbReference type="Gene3D" id="1.25.40.90">
    <property type="match status" value="1"/>
</dbReference>
<evidence type="ECO:0000313" key="7">
    <source>
        <dbReference type="EMBL" id="EMS54369.1"/>
    </source>
</evidence>
<dbReference type="InterPro" id="IPR002014">
    <property type="entry name" value="VHS_dom"/>
</dbReference>
<dbReference type="PANTHER" id="PTHR45898">
    <property type="entry name" value="TOM1-LIKE PROTEIN"/>
    <property type="match status" value="1"/>
</dbReference>
<dbReference type="eggNOG" id="KOG1087">
    <property type="taxonomic scope" value="Eukaryota"/>
</dbReference>
<evidence type="ECO:0000256" key="3">
    <source>
        <dbReference type="ARBA" id="ARBA00022448"/>
    </source>
</evidence>
<dbReference type="OMA" id="KHDAMAS"/>
<feature type="compositionally biased region" description="Low complexity" evidence="6">
    <location>
        <begin position="640"/>
        <end position="652"/>
    </location>
</feature>
<dbReference type="InterPro" id="IPR008942">
    <property type="entry name" value="ENTH_VHS"/>
</dbReference>
<dbReference type="PANTHER" id="PTHR45898:SF2">
    <property type="entry name" value="TOM1-LIKE PROTEIN 6"/>
    <property type="match status" value="1"/>
</dbReference>
<proteinExistence type="inferred from homology"/>
<dbReference type="InterPro" id="IPR004152">
    <property type="entry name" value="GAT_dom"/>
</dbReference>
<dbReference type="CDD" id="cd03561">
    <property type="entry name" value="VHS"/>
    <property type="match status" value="1"/>
</dbReference>
<dbReference type="PROSITE" id="PS50179">
    <property type="entry name" value="VHS"/>
    <property type="match status" value="1"/>
</dbReference>
<feature type="compositionally biased region" description="Acidic residues" evidence="6">
    <location>
        <begin position="505"/>
        <end position="517"/>
    </location>
</feature>
<name>M8A1U6_TRIUA</name>
<dbReference type="GO" id="GO:0016020">
    <property type="term" value="C:membrane"/>
    <property type="evidence" value="ECO:0007669"/>
    <property type="project" value="UniProtKB-SubCell"/>
</dbReference>
<dbReference type="SMART" id="SM00288">
    <property type="entry name" value="VHS"/>
    <property type="match status" value="1"/>
</dbReference>
<dbReference type="Gene3D" id="1.20.58.160">
    <property type="match status" value="1"/>
</dbReference>
<feature type="region of interest" description="Disordered" evidence="6">
    <location>
        <begin position="599"/>
        <end position="622"/>
    </location>
</feature>
<evidence type="ECO:0000256" key="5">
    <source>
        <dbReference type="ARBA" id="ARBA00023136"/>
    </source>
</evidence>
<reference evidence="7" key="1">
    <citation type="journal article" date="2013" name="Nature">
        <title>Draft genome of the wheat A-genome progenitor Triticum urartu.</title>
        <authorList>
            <person name="Ling H.Q."/>
            <person name="Zhao S."/>
            <person name="Liu D."/>
            <person name="Wang J."/>
            <person name="Sun H."/>
            <person name="Zhang C."/>
            <person name="Fan H."/>
            <person name="Li D."/>
            <person name="Dong L."/>
            <person name="Tao Y."/>
            <person name="Gao C."/>
            <person name="Wu H."/>
            <person name="Li Y."/>
            <person name="Cui Y."/>
            <person name="Guo X."/>
            <person name="Zheng S."/>
            <person name="Wang B."/>
            <person name="Yu K."/>
            <person name="Liang Q."/>
            <person name="Yang W."/>
            <person name="Lou X."/>
            <person name="Chen J."/>
            <person name="Feng M."/>
            <person name="Jian J."/>
            <person name="Zhang X."/>
            <person name="Luo G."/>
            <person name="Jiang Y."/>
            <person name="Liu J."/>
            <person name="Wang Z."/>
            <person name="Sha Y."/>
            <person name="Zhang B."/>
            <person name="Wu H."/>
            <person name="Tang D."/>
            <person name="Shen Q."/>
            <person name="Xue P."/>
            <person name="Zou S."/>
            <person name="Wang X."/>
            <person name="Liu X."/>
            <person name="Wang F."/>
            <person name="Yang Y."/>
            <person name="An X."/>
            <person name="Dong Z."/>
            <person name="Zhang K."/>
            <person name="Zhang X."/>
            <person name="Luo M.C."/>
            <person name="Dvorak J."/>
            <person name="Tong Y."/>
            <person name="Wang J."/>
            <person name="Yang H."/>
            <person name="Li Z."/>
            <person name="Wang D."/>
            <person name="Zhang A."/>
            <person name="Wang J."/>
        </authorList>
    </citation>
    <scope>NUCLEOTIDE SEQUENCE</scope>
</reference>
<dbReference type="GO" id="GO:0043328">
    <property type="term" value="P:protein transport to vacuole involved in ubiquitin-dependent protein catabolic process via the multivesicular body sorting pathway"/>
    <property type="evidence" value="ECO:0007669"/>
    <property type="project" value="InterPro"/>
</dbReference>
<keyword evidence="3" id="KW-0813">Transport</keyword>
<evidence type="ECO:0000256" key="2">
    <source>
        <dbReference type="ARBA" id="ARBA00007708"/>
    </source>
</evidence>
<dbReference type="STRING" id="4572.M8A1U6"/>
<dbReference type="InterPro" id="IPR038425">
    <property type="entry name" value="GAT_sf"/>
</dbReference>
<feature type="region of interest" description="Disordered" evidence="6">
    <location>
        <begin position="638"/>
        <end position="746"/>
    </location>
</feature>
<gene>
    <name evidence="7" type="ORF">TRIUR3_05126</name>
</gene>
<dbReference type="Pfam" id="PF00790">
    <property type="entry name" value="VHS"/>
    <property type="match status" value="1"/>
</dbReference>
<dbReference type="Pfam" id="PF03127">
    <property type="entry name" value="GAT"/>
    <property type="match status" value="1"/>
</dbReference>
<feature type="region of interest" description="Disordered" evidence="6">
    <location>
        <begin position="504"/>
        <end position="569"/>
    </location>
</feature>
<dbReference type="AlphaFoldDB" id="M8A1U6"/>
<sequence length="780" mass="83349">MAAAVRVEKATSDLLLGPDWTLNIDICDGANSDHGQAKEVIKTVKKRLQHKNSSVQSLALTLLETLVKNCGDHVHFLVVERGILPEMVKLAKKKANVQVRDKILTLLDSWQEAFGGPGGKHPQFYWAYSELKQSGLEFPRRSPEAATIFAPHLQPGIGSPVNSSLRADGMISSSGSPLSLSDLQRILSAAELLSEMLREVDPNDHELTLLIDLGWGLGVTRPGIPGHRAAAAGSEGSLLLARRPALSRPGVDARLWAASVPAKVMSPWSTGIGGDFRRGCPYGGGAGPGLEADAGLFQPRLVHCKVDGWQFLMAWMPGRRPWKVVRMVGSPEGTMAVVVALSLGCVGGERHSARWPGRALGLRGGASIRKDLGIYRARALRSGANDGDACGRRSLLEDVVVVFPSVSGFQAVNDEIIAELVNQCRSYQKKIMSLVSSVSDEDLLSQSLDLNDRLQILLSKHDAIASGSPLPGEETDVLSELPRGITTPPAVTVVPETAIVPTFVLDDEEEEEEDDEFSQLARRNSRFRSANDKSASSGVGASSSSTQDGTAGSAASVTTTASPSTSSSALALPDHLAPIRTSPEDKIMSDLLALTIVSSPSPEPALHPGGSPTSYHPQPHYVDPEQTAAAHNSYVAPWAQHQPQTAPIKQQQQPPPQPQPQFPYNPSPYPPPPWAPQDNTESNPFVASSSQHLSTSSSSLKVPPNMRPLQQSQSFGIPLRSAASDSPTNKSLKQPMSAGSRRPSYVPSNKFFDDLLERNADGTLKTGSTVIGGMSSPYKP</sequence>
<evidence type="ECO:0000256" key="6">
    <source>
        <dbReference type="SAM" id="MobiDB-lite"/>
    </source>
</evidence>
<keyword evidence="5" id="KW-0472">Membrane</keyword>
<dbReference type="GO" id="GO:0005737">
    <property type="term" value="C:cytoplasm"/>
    <property type="evidence" value="ECO:0007669"/>
    <property type="project" value="UniProtKB-ARBA"/>
</dbReference>
<protein>
    <submittedName>
        <fullName evidence="7">TOM1-like protein 2</fullName>
    </submittedName>
</protein>
<feature type="compositionally biased region" description="Low complexity" evidence="6">
    <location>
        <begin position="688"/>
        <end position="699"/>
    </location>
</feature>
<accession>M8A1U6</accession>
<dbReference type="InterPro" id="IPR044836">
    <property type="entry name" value="TOL_plant"/>
</dbReference>
<comment type="similarity">
    <text evidence="2">Belongs to the TOM1 family.</text>
</comment>
<feature type="compositionally biased region" description="Polar residues" evidence="6">
    <location>
        <begin position="678"/>
        <end position="687"/>
    </location>
</feature>
<dbReference type="FunFam" id="1.25.40.90:FF:000028">
    <property type="entry name" value="TOM1-like protein 2"/>
    <property type="match status" value="1"/>
</dbReference>
<comment type="subcellular location">
    <subcellularLocation>
        <location evidence="1">Membrane</location>
        <topology evidence="1">Peripheral membrane protein</topology>
    </subcellularLocation>
</comment>
<keyword evidence="4" id="KW-0653">Protein transport</keyword>
<feature type="compositionally biased region" description="Polar residues" evidence="6">
    <location>
        <begin position="723"/>
        <end position="734"/>
    </location>
</feature>
<organism evidence="7">
    <name type="scientific">Triticum urartu</name>
    <name type="common">Red wild einkorn</name>
    <name type="synonym">Crithodium urartu</name>
    <dbReference type="NCBI Taxonomy" id="4572"/>
    <lineage>
        <taxon>Eukaryota</taxon>
        <taxon>Viridiplantae</taxon>
        <taxon>Streptophyta</taxon>
        <taxon>Embryophyta</taxon>
        <taxon>Tracheophyta</taxon>
        <taxon>Spermatophyta</taxon>
        <taxon>Magnoliopsida</taxon>
        <taxon>Liliopsida</taxon>
        <taxon>Poales</taxon>
        <taxon>Poaceae</taxon>
        <taxon>BOP clade</taxon>
        <taxon>Pooideae</taxon>
        <taxon>Triticodae</taxon>
        <taxon>Triticeae</taxon>
        <taxon>Triticinae</taxon>
        <taxon>Triticum</taxon>
    </lineage>
</organism>
<evidence type="ECO:0000256" key="1">
    <source>
        <dbReference type="ARBA" id="ARBA00004170"/>
    </source>
</evidence>
<dbReference type="GO" id="GO:0035091">
    <property type="term" value="F:phosphatidylinositol binding"/>
    <property type="evidence" value="ECO:0007669"/>
    <property type="project" value="InterPro"/>
</dbReference>
<dbReference type="EMBL" id="KD183015">
    <property type="protein sequence ID" value="EMS54369.1"/>
    <property type="molecule type" value="Genomic_DNA"/>
</dbReference>
<dbReference type="PROSITE" id="PS50909">
    <property type="entry name" value="GAT"/>
    <property type="match status" value="1"/>
</dbReference>
<evidence type="ECO:0000256" key="4">
    <source>
        <dbReference type="ARBA" id="ARBA00022927"/>
    </source>
</evidence>
<dbReference type="GO" id="GO:0043130">
    <property type="term" value="F:ubiquitin binding"/>
    <property type="evidence" value="ECO:0007669"/>
    <property type="project" value="InterPro"/>
</dbReference>
<feature type="compositionally biased region" description="Low complexity" evidence="6">
    <location>
        <begin position="534"/>
        <end position="569"/>
    </location>
</feature>
<dbReference type="SUPFAM" id="SSF89009">
    <property type="entry name" value="GAT-like domain"/>
    <property type="match status" value="1"/>
</dbReference>
<feature type="compositionally biased region" description="Pro residues" evidence="6">
    <location>
        <begin position="653"/>
        <end position="675"/>
    </location>
</feature>
<dbReference type="SUPFAM" id="SSF48464">
    <property type="entry name" value="ENTH/VHS domain"/>
    <property type="match status" value="1"/>
</dbReference>